<evidence type="ECO:0000313" key="2">
    <source>
        <dbReference type="EMBL" id="SGY98159.1"/>
    </source>
</evidence>
<dbReference type="RefSeq" id="WP_045110570.1">
    <property type="nucleotide sequence ID" value="NZ_CAWQZC010000025.1"/>
</dbReference>
<reference evidence="3 5" key="1">
    <citation type="submission" date="2016-11" db="EMBL/GenBank/DDBJ databases">
        <authorList>
            <person name="Jaros S."/>
            <person name="Januszkiewicz K."/>
            <person name="Wedrychowicz H."/>
        </authorList>
    </citation>
    <scope>NUCLEOTIDE SEQUENCE [LARGE SCALE GENOMIC DNA]</scope>
    <source>
        <strain evidence="3">NVI 5450</strain>
    </source>
</reference>
<organism evidence="3 5">
    <name type="scientific">Moritella viscosa</name>
    <dbReference type="NCBI Taxonomy" id="80854"/>
    <lineage>
        <taxon>Bacteria</taxon>
        <taxon>Pseudomonadati</taxon>
        <taxon>Pseudomonadota</taxon>
        <taxon>Gammaproteobacteria</taxon>
        <taxon>Alteromonadales</taxon>
        <taxon>Moritellaceae</taxon>
        <taxon>Moritella</taxon>
    </lineage>
</organism>
<dbReference type="GeneID" id="61297390"/>
<accession>A0A090K931</accession>
<reference evidence="2 4" key="2">
    <citation type="submission" date="2016-11" db="EMBL/GenBank/DDBJ databases">
        <authorList>
            <person name="Klemetsen T."/>
        </authorList>
    </citation>
    <scope>NUCLEOTIDE SEQUENCE [LARGE SCALE GENOMIC DNA]</scope>
    <source>
        <strain evidence="2">MT 2528</strain>
    </source>
</reference>
<keyword evidence="4" id="KW-1185">Reference proteome</keyword>
<gene>
    <name evidence="2" type="ORF">MT2528_3572</name>
    <name evidence="3" type="ORF">NVI5450_3768</name>
</gene>
<feature type="chain" id="PRO_5015029992" evidence="1">
    <location>
        <begin position="19"/>
        <end position="155"/>
    </location>
</feature>
<sequence>MNKTLLILSLPILLTACAAPKYSATPISPVHQSKNITIVKDDATRAVFLDTMKEWCVETDHTCTVVNDGTPPNPEEVTLTYVSRWSWDLVTFIADADVKALKNNYIIGEVEFKAPNSGNLDKFGDDDKRIKSMMEILFGQQTVEEAQAKISSGEI</sequence>
<proteinExistence type="predicted"/>
<dbReference type="PROSITE" id="PS51257">
    <property type="entry name" value="PROKAR_LIPOPROTEIN"/>
    <property type="match status" value="1"/>
</dbReference>
<evidence type="ECO:0000313" key="4">
    <source>
        <dbReference type="Proteomes" id="UP000182660"/>
    </source>
</evidence>
<dbReference type="NCBIfam" id="NF040519">
    <property type="entry name" value="Sbal_3080_fam"/>
    <property type="match status" value="1"/>
</dbReference>
<dbReference type="HOGENOM" id="CLU_116660_1_0_6"/>
<dbReference type="KEGG" id="mvs:MVIS_2382"/>
<dbReference type="PATRIC" id="fig|80854.5.peg.2537"/>
<name>A0A090K931_9GAMM</name>
<dbReference type="AlphaFoldDB" id="A0A090K931"/>
<dbReference type="EMBL" id="FPLD01000102">
    <property type="protein sequence ID" value="SGZ11949.1"/>
    <property type="molecule type" value="Genomic_DNA"/>
</dbReference>
<dbReference type="STRING" id="80854.MVIS_2382"/>
<feature type="signal peptide" evidence="1">
    <location>
        <begin position="1"/>
        <end position="18"/>
    </location>
</feature>
<dbReference type="OrthoDB" id="1436842at2"/>
<protein>
    <submittedName>
        <fullName evidence="3">Uncharacterized protein</fullName>
    </submittedName>
</protein>
<evidence type="ECO:0000313" key="3">
    <source>
        <dbReference type="EMBL" id="SGZ11949.1"/>
    </source>
</evidence>
<dbReference type="EMBL" id="FPLJ01000078">
    <property type="protein sequence ID" value="SGY98159.1"/>
    <property type="molecule type" value="Genomic_DNA"/>
</dbReference>
<keyword evidence="1" id="KW-0732">Signal</keyword>
<evidence type="ECO:0000313" key="5">
    <source>
        <dbReference type="Proteomes" id="UP000183794"/>
    </source>
</evidence>
<dbReference type="Proteomes" id="UP000183794">
    <property type="component" value="Unassembled WGS sequence"/>
</dbReference>
<dbReference type="Proteomes" id="UP000182660">
    <property type="component" value="Unassembled WGS sequence"/>
</dbReference>
<evidence type="ECO:0000256" key="1">
    <source>
        <dbReference type="SAM" id="SignalP"/>
    </source>
</evidence>